<keyword evidence="2" id="KW-1185">Reference proteome</keyword>
<dbReference type="InterPro" id="IPR016024">
    <property type="entry name" value="ARM-type_fold"/>
</dbReference>
<gene>
    <name evidence="1" type="ORF">FH715_26690</name>
</gene>
<dbReference type="Proteomes" id="UP000311713">
    <property type="component" value="Unassembled WGS sequence"/>
</dbReference>
<dbReference type="OrthoDB" id="9134742at2"/>
<dbReference type="Gene3D" id="1.25.10.10">
    <property type="entry name" value="Leucine-rich Repeat Variant"/>
    <property type="match status" value="1"/>
</dbReference>
<reference evidence="1 2" key="1">
    <citation type="submission" date="2019-06" db="EMBL/GenBank/DDBJ databases">
        <title>Draft genome of Streptomyces sedi sp. JCM16909.</title>
        <authorList>
            <person name="Klykleung N."/>
            <person name="Tanasupawat S."/>
            <person name="Kudo T."/>
            <person name="Yuki M."/>
            <person name="Ohkuma M."/>
        </authorList>
    </citation>
    <scope>NUCLEOTIDE SEQUENCE [LARGE SCALE GENOMIC DNA]</scope>
    <source>
        <strain evidence="1 2">JCM 16909</strain>
    </source>
</reference>
<dbReference type="AlphaFoldDB" id="A0A5C4UNT6"/>
<dbReference type="InterPro" id="IPR011989">
    <property type="entry name" value="ARM-like"/>
</dbReference>
<evidence type="ECO:0000313" key="2">
    <source>
        <dbReference type="Proteomes" id="UP000311713"/>
    </source>
</evidence>
<sequence length="252" mass="26939">MTGRRRERGRKPFDSDTVARSSLVSEEVVPVTMVERGAAGSPAYRALGHDDAQIRMRAAMEVGSRPDGGYVAGLVERCAVEPELFVRETLTWALTRHPAELTVPALVAELRSEGARARSQALHTLSKIGDQAAWPAITKELMRDADDEVARTAWRAAVGLAPEGERPALAEELARQLGRGTRDTQLSLSRALIALGEAGVPVLRAASAGGDPVARVHALATEQLARDPEVSFALAIEEARRVVGPGQEETTG</sequence>
<organism evidence="1 2">
    <name type="scientific">Streptomyces sedi</name>
    <dbReference type="NCBI Taxonomy" id="555059"/>
    <lineage>
        <taxon>Bacteria</taxon>
        <taxon>Bacillati</taxon>
        <taxon>Actinomycetota</taxon>
        <taxon>Actinomycetes</taxon>
        <taxon>Kitasatosporales</taxon>
        <taxon>Streptomycetaceae</taxon>
        <taxon>Streptomyces</taxon>
    </lineage>
</organism>
<comment type="caution">
    <text evidence="1">The sequence shown here is derived from an EMBL/GenBank/DDBJ whole genome shotgun (WGS) entry which is preliminary data.</text>
</comment>
<proteinExistence type="predicted"/>
<dbReference type="EMBL" id="VDGT01000030">
    <property type="protein sequence ID" value="TNM25196.1"/>
    <property type="molecule type" value="Genomic_DNA"/>
</dbReference>
<accession>A0A5C4UNT6</accession>
<dbReference type="SUPFAM" id="SSF48371">
    <property type="entry name" value="ARM repeat"/>
    <property type="match status" value="1"/>
</dbReference>
<name>A0A5C4UNT6_9ACTN</name>
<evidence type="ECO:0000313" key="1">
    <source>
        <dbReference type="EMBL" id="TNM25196.1"/>
    </source>
</evidence>
<protein>
    <submittedName>
        <fullName evidence="1">HEAT repeat domain-containing protein</fullName>
    </submittedName>
</protein>